<sequence length="232" mass="27389">MKKIYYIPITIFCFVLIYFFFVNSDKKDTKELFIEKVDINTVNNLEEIKKVEIPKYEKKIIEKTILKKEGVIKNQKEKVEVKKEKKLVLTSSIDSEQKFKVNLVSKKKYESNSYYKQNSSKYISISGKIEANEYQSFYPMSFEKKYLEFANELYLELENISTKQVYVCDTYLFSGMDSQISYNIKIDLYGDSIDCYIDSQSDSININKPMDKTKVIESIDDISDKDRIEPLF</sequence>
<accession>A0A4Q1AYU3</accession>
<gene>
    <name evidence="2" type="ORF">CP965_07205</name>
</gene>
<name>A0A4Q1AYU3_9BACT</name>
<feature type="transmembrane region" description="Helical" evidence="1">
    <location>
        <begin position="6"/>
        <end position="22"/>
    </location>
</feature>
<dbReference type="RefSeq" id="WP_129061403.1">
    <property type="nucleotide sequence ID" value="NZ_NXIE01000002.1"/>
</dbReference>
<comment type="caution">
    <text evidence="2">The sequence shown here is derived from an EMBL/GenBank/DDBJ whole genome shotgun (WGS) entry which is preliminary data.</text>
</comment>
<organism evidence="2 3">
    <name type="scientific">Halarcobacter mediterraneus</name>
    <dbReference type="NCBI Taxonomy" id="2023153"/>
    <lineage>
        <taxon>Bacteria</taxon>
        <taxon>Pseudomonadati</taxon>
        <taxon>Campylobacterota</taxon>
        <taxon>Epsilonproteobacteria</taxon>
        <taxon>Campylobacterales</taxon>
        <taxon>Arcobacteraceae</taxon>
        <taxon>Halarcobacter</taxon>
    </lineage>
</organism>
<keyword evidence="1" id="KW-0472">Membrane</keyword>
<reference evidence="2 3" key="1">
    <citation type="submission" date="2017-09" db="EMBL/GenBank/DDBJ databases">
        <title>Genomics of the genus Arcobacter.</title>
        <authorList>
            <person name="Perez-Cataluna A."/>
            <person name="Figueras M.J."/>
            <person name="Salas-Masso N."/>
        </authorList>
    </citation>
    <scope>NUCLEOTIDE SEQUENCE [LARGE SCALE GENOMIC DNA]</scope>
    <source>
        <strain evidence="2 3">F156-34</strain>
    </source>
</reference>
<evidence type="ECO:0000313" key="3">
    <source>
        <dbReference type="Proteomes" id="UP000289718"/>
    </source>
</evidence>
<keyword evidence="1" id="KW-1133">Transmembrane helix</keyword>
<dbReference type="AlphaFoldDB" id="A0A4Q1AYU3"/>
<evidence type="ECO:0000256" key="1">
    <source>
        <dbReference type="SAM" id="Phobius"/>
    </source>
</evidence>
<keyword evidence="3" id="KW-1185">Reference proteome</keyword>
<proteinExistence type="predicted"/>
<keyword evidence="1" id="KW-0812">Transmembrane</keyword>
<dbReference type="EMBL" id="NXIE01000002">
    <property type="protein sequence ID" value="RXK13580.1"/>
    <property type="molecule type" value="Genomic_DNA"/>
</dbReference>
<evidence type="ECO:0000313" key="2">
    <source>
        <dbReference type="EMBL" id="RXK13580.1"/>
    </source>
</evidence>
<protein>
    <submittedName>
        <fullName evidence="2">Uncharacterized protein</fullName>
    </submittedName>
</protein>
<dbReference type="Proteomes" id="UP000289718">
    <property type="component" value="Unassembled WGS sequence"/>
</dbReference>